<feature type="region of interest" description="Disordered" evidence="7">
    <location>
        <begin position="784"/>
        <end position="807"/>
    </location>
</feature>
<feature type="region of interest" description="Disordered" evidence="7">
    <location>
        <begin position="2355"/>
        <end position="2628"/>
    </location>
</feature>
<proteinExistence type="predicted"/>
<feature type="compositionally biased region" description="Basic and acidic residues" evidence="7">
    <location>
        <begin position="168"/>
        <end position="181"/>
    </location>
</feature>
<dbReference type="GO" id="GO:0005694">
    <property type="term" value="C:chromosome"/>
    <property type="evidence" value="ECO:0007669"/>
    <property type="project" value="TreeGrafter"/>
</dbReference>
<feature type="compositionally biased region" description="Basic and acidic residues" evidence="7">
    <location>
        <begin position="255"/>
        <end position="264"/>
    </location>
</feature>
<dbReference type="SUPFAM" id="SSF49879">
    <property type="entry name" value="SMAD/FHA domain"/>
    <property type="match status" value="1"/>
</dbReference>
<feature type="region of interest" description="Disordered" evidence="7">
    <location>
        <begin position="2208"/>
        <end position="2279"/>
    </location>
</feature>
<reference evidence="9" key="1">
    <citation type="submission" date="2023-09" db="UniProtKB">
        <authorList>
            <consortium name="Ensembl"/>
        </authorList>
    </citation>
    <scope>IDENTIFICATION</scope>
</reference>
<feature type="region of interest" description="Disordered" evidence="7">
    <location>
        <begin position="2298"/>
        <end position="2341"/>
    </location>
</feature>
<dbReference type="InterPro" id="IPR029334">
    <property type="entry name" value="PP1-bd"/>
</dbReference>
<feature type="compositionally biased region" description="Polar residues" evidence="7">
    <location>
        <begin position="1634"/>
        <end position="1643"/>
    </location>
</feature>
<feature type="domain" description="FHA" evidence="8">
    <location>
        <begin position="27"/>
        <end position="76"/>
    </location>
</feature>
<evidence type="ECO:0000256" key="4">
    <source>
        <dbReference type="ARBA" id="ARBA00022843"/>
    </source>
</evidence>
<feature type="region of interest" description="Disordered" evidence="7">
    <location>
        <begin position="828"/>
        <end position="850"/>
    </location>
</feature>
<feature type="region of interest" description="Disordered" evidence="7">
    <location>
        <begin position="1739"/>
        <end position="1788"/>
    </location>
</feature>
<feature type="compositionally biased region" description="Basic and acidic residues" evidence="7">
    <location>
        <begin position="910"/>
        <end position="921"/>
    </location>
</feature>
<feature type="region of interest" description="Disordered" evidence="7">
    <location>
        <begin position="1275"/>
        <end position="1301"/>
    </location>
</feature>
<feature type="region of interest" description="Disordered" evidence="7">
    <location>
        <begin position="248"/>
        <end position="353"/>
    </location>
</feature>
<evidence type="ECO:0000256" key="1">
    <source>
        <dbReference type="ARBA" id="ARBA00004123"/>
    </source>
</evidence>
<feature type="compositionally biased region" description="Polar residues" evidence="7">
    <location>
        <begin position="2068"/>
        <end position="2079"/>
    </location>
</feature>
<keyword evidence="2" id="KW-1017">Isopeptide bond</keyword>
<dbReference type="GO" id="GO:0051983">
    <property type="term" value="P:regulation of chromosome segregation"/>
    <property type="evidence" value="ECO:0007669"/>
    <property type="project" value="TreeGrafter"/>
</dbReference>
<comment type="subcellular location">
    <subcellularLocation>
        <location evidence="1">Nucleus</location>
    </subcellularLocation>
</comment>
<feature type="compositionally biased region" description="Polar residues" evidence="7">
    <location>
        <begin position="1161"/>
        <end position="1170"/>
    </location>
</feature>
<feature type="compositionally biased region" description="Polar residues" evidence="7">
    <location>
        <begin position="2756"/>
        <end position="2765"/>
    </location>
</feature>
<dbReference type="Pfam" id="PF08065">
    <property type="entry name" value="KI67R"/>
    <property type="match status" value="15"/>
</dbReference>
<feature type="compositionally biased region" description="Polar residues" evidence="7">
    <location>
        <begin position="306"/>
        <end position="317"/>
    </location>
</feature>
<feature type="compositionally biased region" description="Basic residues" evidence="7">
    <location>
        <begin position="647"/>
        <end position="656"/>
    </location>
</feature>
<keyword evidence="5" id="KW-0539">Nucleus</keyword>
<feature type="region of interest" description="Disordered" evidence="7">
    <location>
        <begin position="1510"/>
        <end position="1544"/>
    </location>
</feature>
<dbReference type="InterPro" id="IPR012568">
    <property type="entry name" value="KI67R"/>
</dbReference>
<dbReference type="SMART" id="SM01295">
    <property type="entry name" value="K167R"/>
    <property type="match status" value="15"/>
</dbReference>
<evidence type="ECO:0000313" key="9">
    <source>
        <dbReference type="Ensembl" id="ENSCCNP00000028324.1"/>
    </source>
</evidence>
<dbReference type="InterPro" id="IPR008984">
    <property type="entry name" value="SMAD_FHA_dom_sf"/>
</dbReference>
<feature type="region of interest" description="Disordered" evidence="7">
    <location>
        <begin position="1395"/>
        <end position="1446"/>
    </location>
</feature>
<dbReference type="PANTHER" id="PTHR21603">
    <property type="entry name" value="ANTIGEN KI-67-LIKE PROTEIN"/>
    <property type="match status" value="1"/>
</dbReference>
<feature type="compositionally biased region" description="Polar residues" evidence="7">
    <location>
        <begin position="2915"/>
        <end position="2926"/>
    </location>
</feature>
<dbReference type="CDD" id="cd22673">
    <property type="entry name" value="FHA_Ki67"/>
    <property type="match status" value="1"/>
</dbReference>
<feature type="region of interest" description="Disordered" evidence="7">
    <location>
        <begin position="1617"/>
        <end position="1666"/>
    </location>
</feature>
<evidence type="ECO:0000256" key="3">
    <source>
        <dbReference type="ARBA" id="ARBA00022553"/>
    </source>
</evidence>
<feature type="compositionally biased region" description="Polar residues" evidence="7">
    <location>
        <begin position="1050"/>
        <end position="1063"/>
    </location>
</feature>
<feature type="region of interest" description="Disordered" evidence="7">
    <location>
        <begin position="144"/>
        <end position="193"/>
    </location>
</feature>
<feature type="compositionally biased region" description="Basic residues" evidence="7">
    <location>
        <begin position="2640"/>
        <end position="2649"/>
    </location>
</feature>
<evidence type="ECO:0000259" key="8">
    <source>
        <dbReference type="PROSITE" id="PS50006"/>
    </source>
</evidence>
<evidence type="ECO:0000256" key="5">
    <source>
        <dbReference type="ARBA" id="ARBA00023242"/>
    </source>
</evidence>
<feature type="compositionally biased region" description="Polar residues" evidence="7">
    <location>
        <begin position="147"/>
        <end position="156"/>
    </location>
</feature>
<feature type="compositionally biased region" description="Basic and acidic residues" evidence="7">
    <location>
        <begin position="2472"/>
        <end position="2484"/>
    </location>
</feature>
<organism evidence="9">
    <name type="scientific">Castor canadensis</name>
    <name type="common">American beaver</name>
    <dbReference type="NCBI Taxonomy" id="51338"/>
    <lineage>
        <taxon>Eukaryota</taxon>
        <taxon>Metazoa</taxon>
        <taxon>Chordata</taxon>
        <taxon>Craniata</taxon>
        <taxon>Vertebrata</taxon>
        <taxon>Euteleostomi</taxon>
        <taxon>Mammalia</taxon>
        <taxon>Eutheria</taxon>
        <taxon>Euarchontoglires</taxon>
        <taxon>Glires</taxon>
        <taxon>Rodentia</taxon>
        <taxon>Castorimorpha</taxon>
        <taxon>Castoridae</taxon>
        <taxon>Castor</taxon>
    </lineage>
</organism>
<evidence type="ECO:0000256" key="2">
    <source>
        <dbReference type="ARBA" id="ARBA00022499"/>
    </source>
</evidence>
<dbReference type="GO" id="GO:0007088">
    <property type="term" value="P:regulation of mitotic nuclear division"/>
    <property type="evidence" value="ECO:0007669"/>
    <property type="project" value="TreeGrafter"/>
</dbReference>
<feature type="compositionally biased region" description="Basic and acidic residues" evidence="7">
    <location>
        <begin position="2229"/>
        <end position="2241"/>
    </location>
</feature>
<feature type="compositionally biased region" description="Basic and acidic residues" evidence="7">
    <location>
        <begin position="3007"/>
        <end position="3030"/>
    </location>
</feature>
<feature type="region of interest" description="Disordered" evidence="7">
    <location>
        <begin position="636"/>
        <end position="672"/>
    </location>
</feature>
<feature type="compositionally biased region" description="Polar residues" evidence="7">
    <location>
        <begin position="1652"/>
        <end position="1663"/>
    </location>
</feature>
<dbReference type="Ensembl" id="ENSCCNT00000035789.1">
    <property type="protein sequence ID" value="ENSCCNP00000028324.1"/>
    <property type="gene ID" value="ENSCCNG00000027299.1"/>
</dbReference>
<evidence type="ECO:0000256" key="7">
    <source>
        <dbReference type="SAM" id="MobiDB-lite"/>
    </source>
</evidence>
<dbReference type="PANTHER" id="PTHR21603:SF17">
    <property type="entry name" value="PROLIFERATION MARKER PROTEIN KI-67"/>
    <property type="match status" value="1"/>
</dbReference>
<name>A0A8C0XH40_CASCN</name>
<keyword evidence="4" id="KW-0832">Ubl conjugation</keyword>
<feature type="compositionally biased region" description="Basic and acidic residues" evidence="7">
    <location>
        <begin position="2905"/>
        <end position="2914"/>
    </location>
</feature>
<feature type="region of interest" description="Disordered" evidence="7">
    <location>
        <begin position="2640"/>
        <end position="2854"/>
    </location>
</feature>
<feature type="region of interest" description="Disordered" evidence="7">
    <location>
        <begin position="2868"/>
        <end position="3045"/>
    </location>
</feature>
<accession>A0A8C0XH40</accession>
<feature type="compositionally biased region" description="Polar residues" evidence="7">
    <location>
        <begin position="2518"/>
        <end position="2527"/>
    </location>
</feature>
<dbReference type="Gene3D" id="2.60.200.20">
    <property type="match status" value="1"/>
</dbReference>
<feature type="compositionally biased region" description="Polar residues" evidence="7">
    <location>
        <begin position="2247"/>
        <end position="2259"/>
    </location>
</feature>
<dbReference type="Pfam" id="PF15276">
    <property type="entry name" value="PP1_bind"/>
    <property type="match status" value="1"/>
</dbReference>
<feature type="region of interest" description="Disordered" evidence="7">
    <location>
        <begin position="2067"/>
        <end position="2146"/>
    </location>
</feature>
<feature type="compositionally biased region" description="Basic and acidic residues" evidence="7">
    <location>
        <begin position="333"/>
        <end position="347"/>
    </location>
</feature>
<feature type="compositionally biased region" description="Polar residues" evidence="7">
    <location>
        <begin position="1073"/>
        <end position="1082"/>
    </location>
</feature>
<feature type="region of interest" description="Disordered" evidence="7">
    <location>
        <begin position="895"/>
        <end position="1182"/>
    </location>
</feature>
<dbReference type="FunFam" id="2.60.200.20:FF:000033">
    <property type="entry name" value="proliferation marker protein Ki-67"/>
    <property type="match status" value="1"/>
</dbReference>
<feature type="compositionally biased region" description="Basic and acidic residues" evidence="7">
    <location>
        <begin position="933"/>
        <end position="945"/>
    </location>
</feature>
<feature type="compositionally biased region" description="Basic and acidic residues" evidence="7">
    <location>
        <begin position="2739"/>
        <end position="2755"/>
    </location>
</feature>
<dbReference type="Pfam" id="PF00498">
    <property type="entry name" value="FHA"/>
    <property type="match status" value="1"/>
</dbReference>
<feature type="compositionally biased region" description="Polar residues" evidence="7">
    <location>
        <begin position="636"/>
        <end position="646"/>
    </location>
</feature>
<keyword evidence="3" id="KW-0597">Phosphoprotein</keyword>
<feature type="compositionally biased region" description="Polar residues" evidence="7">
    <location>
        <begin position="582"/>
        <end position="594"/>
    </location>
</feature>
<feature type="compositionally biased region" description="Polar residues" evidence="7">
    <location>
        <begin position="1755"/>
        <end position="1764"/>
    </location>
</feature>
<feature type="compositionally biased region" description="Polar residues" evidence="7">
    <location>
        <begin position="663"/>
        <end position="672"/>
    </location>
</feature>
<feature type="region of interest" description="Disordered" evidence="7">
    <location>
        <begin position="869"/>
        <end position="888"/>
    </location>
</feature>
<dbReference type="SMART" id="SM00240">
    <property type="entry name" value="FHA"/>
    <property type="match status" value="1"/>
</dbReference>
<feature type="compositionally biased region" description="Basic and acidic residues" evidence="7">
    <location>
        <begin position="2887"/>
        <end position="2898"/>
    </location>
</feature>
<gene>
    <name evidence="9" type="primary">Mki67</name>
</gene>
<dbReference type="GO" id="GO:0005634">
    <property type="term" value="C:nucleus"/>
    <property type="evidence" value="ECO:0007669"/>
    <property type="project" value="UniProtKB-SubCell"/>
</dbReference>
<feature type="compositionally biased region" description="Basic and acidic residues" evidence="7">
    <location>
        <begin position="995"/>
        <end position="1008"/>
    </location>
</feature>
<feature type="compositionally biased region" description="Basic residues" evidence="7">
    <location>
        <begin position="2502"/>
        <end position="2511"/>
    </location>
</feature>
<feature type="region of interest" description="Disordered" evidence="7">
    <location>
        <begin position="481"/>
        <end position="594"/>
    </location>
</feature>
<feature type="compositionally biased region" description="Basic and acidic residues" evidence="7">
    <location>
        <begin position="2959"/>
        <end position="2980"/>
    </location>
</feature>
<dbReference type="InterPro" id="IPR000253">
    <property type="entry name" value="FHA_dom"/>
</dbReference>
<dbReference type="PROSITE" id="PS50006">
    <property type="entry name" value="FHA_DOMAIN"/>
    <property type="match status" value="1"/>
</dbReference>
<feature type="compositionally biased region" description="Basic and acidic residues" evidence="7">
    <location>
        <begin position="2355"/>
        <end position="2365"/>
    </location>
</feature>
<feature type="region of interest" description="Disordered" evidence="7">
    <location>
        <begin position="1902"/>
        <end position="1938"/>
    </location>
</feature>
<protein>
    <recommendedName>
        <fullName evidence="8">FHA domain-containing protein</fullName>
    </recommendedName>
</protein>
<feature type="region of interest" description="Disordered" evidence="7">
    <location>
        <begin position="1316"/>
        <end position="1335"/>
    </location>
</feature>
<sequence length="3045" mass="338507">MGPTGRLVTIKRSGDDGAHFPLSLSTCLFGRDIECDIRIQLPVVSKQHCKIEVKEQKAILYNFSSTNPTQVNGSVIDEPVQLKHGDVITIIDRSFRYENQSHRNGSKSTEVPGKICEQVMWNVKGQDSKAHSKVTSRRSLAHIKNLNGDSATSVGSKDSVVQGPPDARSPEHVGHNSRNEVEPTSGGLKEKSRVTVSCYRELKSSPSTQSLDNGKKNESPFKKLYQSMKEELGIKLQRQSVLQYCRKSGSQLDSTTEKERKEKQLLVSQKSRSKSDGSAQVKAASSAFELESSQTEAKGNGVEPVHTSQEAMSSSISLPEPTKTKTPVRYSQQHKDEDPHVMEEREPANLGESEGISTAKKIVTPGKLLTRKQTPAKVEDAANHKPENLSLENMSTPTNAEVLPTETKNRSFLTPCLAQVEKNIRKAAFTKPEKLATTAEQICSELPGLSSVDISNFDDSINKSEGTSLKRRRVSFGGHLRPELFDENLPPNTPLKRGETPTKRKSLVTHTSTVLKKIIKEQPQSGKEESSQSMCTDVPAPNPGITPPGASNQRRRSGKASPDSGASKSLQETDIPKKAGRKSSSLTSKRASISRSQHDILQMICSRRRSGASEANLIVAKSWADVVKLGVKQTQTKVVKQGPQRQVNKRQRRPNTPKKPAANNHNQFSTGHANSPCTIVIGKAQIEKVNVPARPYRMLNNFVFNQKIVYNEDLSGLSEMFKTPVKEKPQRTSTCSVTISNSENLLEKQFQVTNSGESPQPLTSEIQGQNVSSSVENAIKEPVDKYSGSPTLRRQSIKGGDTVKTPRNVTHLGRETVDTMTEPLKTVSSANGFRRSRELRDTQTPAVESKNEGTEAFLAEGIIGRHLRKTPLRGQEAGGEAQGSERSLETFMEDVKSKGNLEKMTPVRKSKTEKQKRDSIKDLSPVLPHTPVHTKEPVNEEEKNIKMSGKSSQPELADPSKSRKRQLKTPTSDDKGIKVFKGASKQKVNPVVDATEMKRRTRAPKEETQLLEDLTGFKELFQTPNRINKPMSDHKTKVTGKSPQPAAVDTPSSMKSQPNTSQRRVGVKDELSAQMSEETTYTPRVPEGNVVSIGALKESEKRTLRAAENVTSSKRQRGAPKEKAQPLKDFSGFQELFQTPGHATDPMTVDKTTKVPWESPQPATIRTSKSMQRRSKTSLGNMDIKEELSAFSKLRQSPGKTMHRPTEPEQEEAIKIISESPKQKLDLSANLTGLKRWPQMPKENSQSLQDLSGFQELFQTPDQAMDPVIVGETTEMCQKSPQPRPVRTPGGVKRQSKRSLEKVHVTEELSGLWKLPQTSGEIMHTPQGPEGNDEGIRLVMQPAKRKLDPAENVTVSKRIRRAPKEKAQPLEDLAGFQELFQTPSHAKAPVTMDKTTKIPCKTPQPAAIRTPTSRQRRSKTSLGNADVKEELSALRKRRQSPGNTVLTPTVPVQEEAIKAFMQSPEQKLDLTENLTGLKRQPQTSKERSQSLEVLSGFQELFQTPNHTMDTRTVGETTEMPQKSPQPGPVRTPTSRQRRSKISLGIADVKKELSALRKQRQSLDKAVYTSTMPEQEEDNKTFMQTPKQKLYLTENLTGLRRQPQTSKERSQSLEDLSGFQELFQTPNHTMDTRTVGETTEMPQKSPQPGPVRTPTSRQRQSKISLRNADVKEELLTLRKQRQSLDKAVYTSTMPEQEEDNKAFMQTPKLKLDLTENLTGLKRQPQTSKERSQSLEDLSGFQELFQTPNHSMDTRTVGETTEMPQKSPQPGPVRTPTSRQRRSKKSLRNADVKELSTLRKQRQTLEKTVHTPIIPGQEEAFKTLMETPRQELDLAENLTGLKRWPQTPKERSQWLEDLTGLQELFQTPNNSKDIASDDKTTNMCWKSPQLGLVRTPTGIKRLSRTSLGKVDVKEELSSQSKPRRSSEATKHTPKVPESGVEGIEALKDWAQQTLHPAASVTGSRKWSRTKEGSQILEDPAGFQELFQALGHSENPMPMDRTTRMPCRSPQPGAMDIATTLKRRSRTSLGKVNVKEEPSALRELMKMSGETTHRAAEDDVIVTRALKESAKQTLNPAASVTGNKRKRGTPKEKAQPLEDLAGLQELFQTPGSAKDTMPIDRTTKMPLESPQPEPMDTPTTSKRQPRASLAKLNVKELSGFWKLPQMSGEATHTSQVPEGEDKVIREVKKSAKRKLDQAPSVTTNKRLRRAAKEKAQPLEDLEGLQELFQTPGRDKDPVTFDRTTKLPHKSPQTEPVDTSATLKRQPRMRRGKVDVEEELPAARKLTRASRQIMLTHKVPEGDVADNLASKESAKQTLDPAPSVRGSRRLRGASKEKAQPPLEDLDGFQELFLVIPGHDKDPLTIDRTTKLPCRSPQQEAVDIPATLKRQPRTRLRKVNMEEELPAVRKLTRASRQTTRNHKVPEGDVADNLASKESAKQTLNPAPSVPGSRRLRGAAKEPLEDLASSKELFQTPDHTRDSASDEKATKMPYKSPQPEPDSTTLKRQLRTRLRKAVVKEESSAQGMLSGTSGEARKTHKEPVGNSTSIQVLKESAKRKLDPAARVNVVSKRLRGSSKENAQPLKDLADSQTPGHTEDSVPDGKTAKLLCKSPQPEVETLATSKRQPRARLGKVNVEEEMLAVRKLTRTSRHTHKVPESDIIGSQALKEPAKQTLEPEPGVTGSRRRTRAPKAERQPPEYLAGSKEVIQTPDHAEELIKGAQSTPQPTPDTAKPLKTSRRVLRASKEKPVEDLVGTRDPDTSQSKSNASLSPKRKSGKDGSRGPPSMTPPQEAAEKRPVCRKQRAAPSKKHTSAEPLNTVRPVRITTPMNEPTEEQDSNSVNTEKGEPTVEEAVTPSQVKSMLQLSRVGAWSFEGSHLYITQRKSLRTRRQNKTDVEQQRPEEFTSAEKNQVRRNERSVKTSQETEAQNPGDTAKKPAARSRFTGDRMCLRAGRQSKVSQPLPAEEKVRGKSMEIPVKEQKENRVAGKSGVTYLRSRKTGIQSRGDTLDSEPEPRITRGAKRGAENPKKDKDIAFTKKVRTRSQRNSEAI</sequence>
<evidence type="ECO:0000256" key="6">
    <source>
        <dbReference type="ARBA" id="ARBA00023306"/>
    </source>
</evidence>
<feature type="compositionally biased region" description="Basic residues" evidence="7">
    <location>
        <begin position="2794"/>
        <end position="2806"/>
    </location>
</feature>
<feature type="compositionally biased region" description="Polar residues" evidence="7">
    <location>
        <begin position="1513"/>
        <end position="1522"/>
    </location>
</feature>
<keyword evidence="6" id="KW-0131">Cell cycle</keyword>